<dbReference type="OrthoDB" id="9814826at2"/>
<protein>
    <submittedName>
        <fullName evidence="3">Siderophore-interacting protein</fullName>
    </submittedName>
</protein>
<reference evidence="3 4" key="1">
    <citation type="submission" date="2019-01" db="EMBL/GenBank/DDBJ databases">
        <authorList>
            <person name="Chen W.-M."/>
        </authorList>
    </citation>
    <scope>NUCLEOTIDE SEQUENCE [LARGE SCALE GENOMIC DNA]</scope>
    <source>
        <strain evidence="3 4">KYPY4</strain>
    </source>
</reference>
<proteinExistence type="inferred from homology"/>
<evidence type="ECO:0000313" key="4">
    <source>
        <dbReference type="Proteomes" id="UP000285575"/>
    </source>
</evidence>
<dbReference type="InterPro" id="IPR017927">
    <property type="entry name" value="FAD-bd_FR_type"/>
</dbReference>
<dbReference type="CDD" id="cd06193">
    <property type="entry name" value="siderophore_interacting"/>
    <property type="match status" value="1"/>
</dbReference>
<name>A0A437RB41_9BURK</name>
<dbReference type="Proteomes" id="UP000285575">
    <property type="component" value="Unassembled WGS sequence"/>
</dbReference>
<dbReference type="InterPro" id="IPR039374">
    <property type="entry name" value="SIP_fam"/>
</dbReference>
<dbReference type="InterPro" id="IPR039261">
    <property type="entry name" value="FNR_nucleotide-bd"/>
</dbReference>
<gene>
    <name evidence="3" type="ORF">EOE66_19230</name>
</gene>
<dbReference type="EMBL" id="SACR01000006">
    <property type="protein sequence ID" value="RVU43953.1"/>
    <property type="molecule type" value="Genomic_DNA"/>
</dbReference>
<dbReference type="InterPro" id="IPR007037">
    <property type="entry name" value="SIP_rossman_dom"/>
</dbReference>
<accession>A0A437RB41</accession>
<dbReference type="Pfam" id="PF08021">
    <property type="entry name" value="FAD_binding_9"/>
    <property type="match status" value="2"/>
</dbReference>
<dbReference type="Pfam" id="PF04954">
    <property type="entry name" value="SIP"/>
    <property type="match status" value="1"/>
</dbReference>
<sequence>MPAPSAPPAAADDASAFVQRVRHELKRRVLTVLRVQAPSPAVRSITLGGSDLDDFVSLSFDDHVKLFVPPAAGMPAGAPPVMRDYTPRHFDAAARELTIDFVLHGHGPAATWAAQAAPGQTVAVGGPRGSMVLRAALPWQWLVGDASARPAITRRLAELPAGAAATVVLIEPDAAERQPLPTAAVLQLHWVADAAAALALLRSLPVPAGAGYAWCAGEASAMAAVRQVLVAERGLDTRAVRAAAYWKHGAAAHHETLQA</sequence>
<evidence type="ECO:0000313" key="3">
    <source>
        <dbReference type="EMBL" id="RVU43953.1"/>
    </source>
</evidence>
<dbReference type="InterPro" id="IPR017938">
    <property type="entry name" value="Riboflavin_synthase-like_b-brl"/>
</dbReference>
<feature type="domain" description="FAD-binding FR-type" evidence="2">
    <location>
        <begin position="25"/>
        <end position="134"/>
    </location>
</feature>
<dbReference type="PANTHER" id="PTHR30157:SF0">
    <property type="entry name" value="NADPH-DEPENDENT FERRIC-CHELATE REDUCTASE"/>
    <property type="match status" value="1"/>
</dbReference>
<dbReference type="Gene3D" id="3.40.50.80">
    <property type="entry name" value="Nucleotide-binding domain of ferredoxin-NADP reductase (FNR) module"/>
    <property type="match status" value="1"/>
</dbReference>
<organism evidence="3 4">
    <name type="scientific">Rubrivivax rivuli</name>
    <dbReference type="NCBI Taxonomy" id="1862385"/>
    <lineage>
        <taxon>Bacteria</taxon>
        <taxon>Pseudomonadati</taxon>
        <taxon>Pseudomonadota</taxon>
        <taxon>Betaproteobacteria</taxon>
        <taxon>Burkholderiales</taxon>
        <taxon>Sphaerotilaceae</taxon>
        <taxon>Rubrivivax</taxon>
    </lineage>
</organism>
<dbReference type="InterPro" id="IPR013113">
    <property type="entry name" value="SIP_FAD-bd"/>
</dbReference>
<keyword evidence="4" id="KW-1185">Reference proteome</keyword>
<comment type="caution">
    <text evidence="3">The sequence shown here is derived from an EMBL/GenBank/DDBJ whole genome shotgun (WGS) entry which is preliminary data.</text>
</comment>
<dbReference type="GO" id="GO:0016491">
    <property type="term" value="F:oxidoreductase activity"/>
    <property type="evidence" value="ECO:0007669"/>
    <property type="project" value="InterPro"/>
</dbReference>
<dbReference type="PANTHER" id="PTHR30157">
    <property type="entry name" value="FERRIC REDUCTASE, NADPH-DEPENDENT"/>
    <property type="match status" value="1"/>
</dbReference>
<evidence type="ECO:0000256" key="1">
    <source>
        <dbReference type="ARBA" id="ARBA00035644"/>
    </source>
</evidence>
<dbReference type="PROSITE" id="PS51384">
    <property type="entry name" value="FAD_FR"/>
    <property type="match status" value="1"/>
</dbReference>
<comment type="similarity">
    <text evidence="1">Belongs to the SIP oxidoreductase family.</text>
</comment>
<dbReference type="AlphaFoldDB" id="A0A437RB41"/>
<dbReference type="SUPFAM" id="SSF63380">
    <property type="entry name" value="Riboflavin synthase domain-like"/>
    <property type="match status" value="1"/>
</dbReference>
<evidence type="ECO:0000259" key="2">
    <source>
        <dbReference type="PROSITE" id="PS51384"/>
    </source>
</evidence>
<dbReference type="Gene3D" id="2.40.30.10">
    <property type="entry name" value="Translation factors"/>
    <property type="match status" value="1"/>
</dbReference>